<dbReference type="GO" id="GO:0000398">
    <property type="term" value="P:mRNA splicing, via spliceosome"/>
    <property type="evidence" value="ECO:0007669"/>
    <property type="project" value="InterPro"/>
</dbReference>
<dbReference type="PANTHER" id="PTHR14212">
    <property type="entry name" value="U4/U6-ASSOCIATED RNA SPLICING FACTOR-RELATED"/>
    <property type="match status" value="1"/>
</dbReference>
<gene>
    <name evidence="7" type="ORF">SBAD_LOCUS11839</name>
</gene>
<dbReference type="PANTHER" id="PTHR14212:SF0">
    <property type="entry name" value="U4_U6 SMALL NUCLEAR RIBONUCLEOPROTEIN PRP3"/>
    <property type="match status" value="1"/>
</dbReference>
<organism evidence="9">
    <name type="scientific">Soboliphyme baturini</name>
    <dbReference type="NCBI Taxonomy" id="241478"/>
    <lineage>
        <taxon>Eukaryota</taxon>
        <taxon>Metazoa</taxon>
        <taxon>Ecdysozoa</taxon>
        <taxon>Nematoda</taxon>
        <taxon>Enoplea</taxon>
        <taxon>Dorylaimia</taxon>
        <taxon>Dioctophymatida</taxon>
        <taxon>Dioctophymatoidea</taxon>
        <taxon>Soboliphymatidae</taxon>
        <taxon>Soboliphyme</taxon>
    </lineage>
</organism>
<dbReference type="OrthoDB" id="10264544at2759"/>
<dbReference type="Proteomes" id="UP000270296">
    <property type="component" value="Unassembled WGS sequence"/>
</dbReference>
<keyword evidence="4" id="KW-0539">Nucleus</keyword>
<accession>A0A183J7J1</accession>
<keyword evidence="2" id="KW-0507">mRNA processing</keyword>
<dbReference type="GO" id="GO:0046540">
    <property type="term" value="C:U4/U6 x U5 tri-snRNP complex"/>
    <property type="evidence" value="ECO:0007669"/>
    <property type="project" value="InterPro"/>
</dbReference>
<evidence type="ECO:0000256" key="4">
    <source>
        <dbReference type="ARBA" id="ARBA00023242"/>
    </source>
</evidence>
<proteinExistence type="predicted"/>
<reference evidence="7 8" key="2">
    <citation type="submission" date="2018-11" db="EMBL/GenBank/DDBJ databases">
        <authorList>
            <consortium name="Pathogen Informatics"/>
        </authorList>
    </citation>
    <scope>NUCLEOTIDE SEQUENCE [LARGE SCALE GENOMIC DNA]</scope>
</reference>
<reference evidence="9" key="1">
    <citation type="submission" date="2016-06" db="UniProtKB">
        <authorList>
            <consortium name="WormBaseParasite"/>
        </authorList>
    </citation>
    <scope>IDENTIFICATION</scope>
</reference>
<keyword evidence="3" id="KW-0508">mRNA splicing</keyword>
<evidence type="ECO:0000256" key="2">
    <source>
        <dbReference type="ARBA" id="ARBA00022664"/>
    </source>
</evidence>
<protein>
    <submittedName>
        <fullName evidence="9">U4/U6 small nuclear ribonucleoprotein Prp3</fullName>
    </submittedName>
</protein>
<dbReference type="AlphaFoldDB" id="A0A183J7J1"/>
<dbReference type="Pfam" id="PF06544">
    <property type="entry name" value="Prp3_C"/>
    <property type="match status" value="1"/>
</dbReference>
<evidence type="ECO:0000256" key="3">
    <source>
        <dbReference type="ARBA" id="ARBA00023187"/>
    </source>
</evidence>
<keyword evidence="8" id="KW-1185">Reference proteome</keyword>
<comment type="subcellular location">
    <subcellularLocation>
        <location evidence="1">Nucleus</location>
    </subcellularLocation>
</comment>
<name>A0A183J7J1_9BILA</name>
<dbReference type="WBParaSite" id="SBAD_0001223501-mRNA-1">
    <property type="protein sequence ID" value="SBAD_0001223501-mRNA-1"/>
    <property type="gene ID" value="SBAD_0001223501"/>
</dbReference>
<evidence type="ECO:0000259" key="5">
    <source>
        <dbReference type="Pfam" id="PF06544"/>
    </source>
</evidence>
<evidence type="ECO:0000313" key="8">
    <source>
        <dbReference type="Proteomes" id="UP000270296"/>
    </source>
</evidence>
<dbReference type="InterPro" id="IPR010541">
    <property type="entry name" value="Prp3_C"/>
</dbReference>
<evidence type="ECO:0000313" key="9">
    <source>
        <dbReference type="WBParaSite" id="SBAD_0001223501-mRNA-1"/>
    </source>
</evidence>
<sequence>MRQRRQFKFHDKGEFENLANRLRAKTRLEKLQQEISQSAKKTGISSAVKLAMVAPQVAEAADAEVPGIEWWDSVILPGESYDVDVNAIKFDMINSLVEHPIQLKPPGEFHDKKFLKVYLTKKEQKKLRRQNRKEMQREKQEKIRLGLEPPPEPKVKISNLMRVLGSQAVQDPTKMEAHVREQMAKRLKKHEETNLARKLTPEQRAAKKARKLQEDTSGGVYVAVYRVTDLSHPAKKFKVEMNAKQIYLTGTVVLHKDINLIVVEGGK</sequence>
<dbReference type="EMBL" id="UZAM01016473">
    <property type="protein sequence ID" value="VDP43379.1"/>
    <property type="molecule type" value="Genomic_DNA"/>
</dbReference>
<dbReference type="Pfam" id="PF08572">
    <property type="entry name" value="PRP3"/>
    <property type="match status" value="1"/>
</dbReference>
<evidence type="ECO:0000259" key="6">
    <source>
        <dbReference type="Pfam" id="PF08572"/>
    </source>
</evidence>
<dbReference type="InterPro" id="IPR013881">
    <property type="entry name" value="Pre-mRNA_splic_Prp3_dom"/>
</dbReference>
<evidence type="ECO:0000256" key="1">
    <source>
        <dbReference type="ARBA" id="ARBA00004123"/>
    </source>
</evidence>
<evidence type="ECO:0000313" key="7">
    <source>
        <dbReference type="EMBL" id="VDP43379.1"/>
    </source>
</evidence>
<dbReference type="InterPro" id="IPR027104">
    <property type="entry name" value="Prp3"/>
</dbReference>
<feature type="domain" description="Small nuclear ribonucleoprotein Prp3 C-terminal" evidence="5">
    <location>
        <begin position="223"/>
        <end position="267"/>
    </location>
</feature>
<feature type="domain" description="Pre-mRNA-splicing factor 3" evidence="6">
    <location>
        <begin position="2"/>
        <end position="200"/>
    </location>
</feature>